<keyword evidence="4" id="KW-0472">Membrane</keyword>
<reference evidence="9 10" key="1">
    <citation type="submission" date="2018-07" db="EMBL/GenBank/DDBJ databases">
        <title>Draft genome sequence of Ancylomarina sp. M1P.</title>
        <authorList>
            <person name="Yadav S."/>
            <person name="Villanueva L."/>
            <person name="Damste J.S.S."/>
        </authorList>
    </citation>
    <scope>NUCLEOTIDE SEQUENCE [LARGE SCALE GENOMIC DNA]</scope>
    <source>
        <strain evidence="9 10">M1P</strain>
    </source>
</reference>
<dbReference type="OrthoDB" id="729505at2"/>
<dbReference type="EMBL" id="QQWG01000013">
    <property type="protein sequence ID" value="RRG20388.1"/>
    <property type="molecule type" value="Genomic_DNA"/>
</dbReference>
<dbReference type="RefSeq" id="WP_125031250.1">
    <property type="nucleotide sequence ID" value="NZ_JAPXVP010000011.1"/>
</dbReference>
<dbReference type="InterPro" id="IPR012944">
    <property type="entry name" value="SusD_RagB_dom"/>
</dbReference>
<evidence type="ECO:0000256" key="1">
    <source>
        <dbReference type="ARBA" id="ARBA00004442"/>
    </source>
</evidence>
<evidence type="ECO:0000256" key="3">
    <source>
        <dbReference type="ARBA" id="ARBA00022729"/>
    </source>
</evidence>
<evidence type="ECO:0000256" key="4">
    <source>
        <dbReference type="ARBA" id="ARBA00023136"/>
    </source>
</evidence>
<evidence type="ECO:0000313" key="10">
    <source>
        <dbReference type="Proteomes" id="UP000285794"/>
    </source>
</evidence>
<sequence>MKKILLILLVVGMFASCDSFLDEAPTKTTAKTLETAEELDALFNDVYYSSKSNPDFYCTDNFDIPLGVYNEFPSAFTFEAIEQYLFATSIEGAKDACWDHHYNTVWLCNLALKVIAENSITGADDLKNQLKYEAHFIRATEYFALALNYCLHPGTSTESELGLPLRVGVDFEESLSRSSLKDTYEFIEADLQQALKMDVSLERNWRASTAAVEAFAARFYLYMGDFTKASQYATAALSEHSEMIDYDSEFYTVEDASGLAYPMTNSYPSYTSAWLNFWTGQYMNRSIFNPSWKTLPSQELLDLYDPLDKRYEIFMVENYLKRFGFETNQHVGYIQGGNYGECISGPSTSEMFLIRAETKARLGDISGAMADVEQVRINRFAASDYTALALPSDKKSAIQAVIDERRREMPFTIRWYDIRRLNVDSETDNITIRRKFYPLNGNQVNMDAAPIEYVIEPDSRLFARPLNSGVINLSEGQTVQNEY</sequence>
<dbReference type="InterPro" id="IPR033985">
    <property type="entry name" value="SusD-like_N"/>
</dbReference>
<comment type="similarity">
    <text evidence="2">Belongs to the SusD family.</text>
</comment>
<evidence type="ECO:0000256" key="5">
    <source>
        <dbReference type="ARBA" id="ARBA00023237"/>
    </source>
</evidence>
<evidence type="ECO:0000259" key="7">
    <source>
        <dbReference type="Pfam" id="PF07980"/>
    </source>
</evidence>
<proteinExistence type="inferred from homology"/>
<protein>
    <submittedName>
        <fullName evidence="9">RagB/SusD family nutrient uptake outer membrane protein</fullName>
    </submittedName>
</protein>
<dbReference type="AlphaFoldDB" id="A0A425XZA0"/>
<dbReference type="PROSITE" id="PS51257">
    <property type="entry name" value="PROKAR_LIPOPROTEIN"/>
    <property type="match status" value="1"/>
</dbReference>
<dbReference type="SUPFAM" id="SSF48452">
    <property type="entry name" value="TPR-like"/>
    <property type="match status" value="1"/>
</dbReference>
<dbReference type="Proteomes" id="UP000285794">
    <property type="component" value="Unassembled WGS sequence"/>
</dbReference>
<feature type="signal peptide" evidence="6">
    <location>
        <begin position="1"/>
        <end position="21"/>
    </location>
</feature>
<gene>
    <name evidence="9" type="ORF">DWB61_12645</name>
</gene>
<comment type="subcellular location">
    <subcellularLocation>
        <location evidence="1">Cell outer membrane</location>
    </subcellularLocation>
</comment>
<dbReference type="Pfam" id="PF14322">
    <property type="entry name" value="SusD-like_3"/>
    <property type="match status" value="1"/>
</dbReference>
<evidence type="ECO:0000256" key="6">
    <source>
        <dbReference type="SAM" id="SignalP"/>
    </source>
</evidence>
<accession>A0A425XZA0</accession>
<comment type="caution">
    <text evidence="9">The sequence shown here is derived from an EMBL/GenBank/DDBJ whole genome shotgun (WGS) entry which is preliminary data.</text>
</comment>
<dbReference type="Pfam" id="PF07980">
    <property type="entry name" value="SusD_RagB"/>
    <property type="match status" value="1"/>
</dbReference>
<feature type="domain" description="SusD-like N-terminal" evidence="8">
    <location>
        <begin position="20"/>
        <end position="221"/>
    </location>
</feature>
<evidence type="ECO:0000259" key="8">
    <source>
        <dbReference type="Pfam" id="PF14322"/>
    </source>
</evidence>
<keyword evidence="5" id="KW-0998">Cell outer membrane</keyword>
<organism evidence="9 10">
    <name type="scientific">Ancylomarina euxinus</name>
    <dbReference type="NCBI Taxonomy" id="2283627"/>
    <lineage>
        <taxon>Bacteria</taxon>
        <taxon>Pseudomonadati</taxon>
        <taxon>Bacteroidota</taxon>
        <taxon>Bacteroidia</taxon>
        <taxon>Marinilabiliales</taxon>
        <taxon>Marinifilaceae</taxon>
        <taxon>Ancylomarina</taxon>
    </lineage>
</organism>
<feature type="chain" id="PRO_5019128314" evidence="6">
    <location>
        <begin position="22"/>
        <end position="483"/>
    </location>
</feature>
<name>A0A425XZA0_9BACT</name>
<keyword evidence="10" id="KW-1185">Reference proteome</keyword>
<evidence type="ECO:0000313" key="9">
    <source>
        <dbReference type="EMBL" id="RRG20388.1"/>
    </source>
</evidence>
<dbReference type="InterPro" id="IPR011990">
    <property type="entry name" value="TPR-like_helical_dom_sf"/>
</dbReference>
<feature type="domain" description="RagB/SusD" evidence="7">
    <location>
        <begin position="349"/>
        <end position="481"/>
    </location>
</feature>
<keyword evidence="3 6" id="KW-0732">Signal</keyword>
<dbReference type="Gene3D" id="1.25.40.390">
    <property type="match status" value="1"/>
</dbReference>
<dbReference type="GO" id="GO:0009279">
    <property type="term" value="C:cell outer membrane"/>
    <property type="evidence" value="ECO:0007669"/>
    <property type="project" value="UniProtKB-SubCell"/>
</dbReference>
<evidence type="ECO:0000256" key="2">
    <source>
        <dbReference type="ARBA" id="ARBA00006275"/>
    </source>
</evidence>